<feature type="binding site" evidence="2">
    <location>
        <position position="58"/>
    </location>
    <ligand>
        <name>substrate</name>
    </ligand>
</feature>
<dbReference type="SUPFAM" id="SSF53774">
    <property type="entry name" value="Glutaminase/Asparaginase"/>
    <property type="match status" value="1"/>
</dbReference>
<accession>A0A4P7NZP5</accession>
<dbReference type="PIRSF" id="PIRSF001220">
    <property type="entry name" value="L-ASNase_gatD"/>
    <property type="match status" value="1"/>
</dbReference>
<evidence type="ECO:0000313" key="4">
    <source>
        <dbReference type="EMBL" id="QBZ83263.1"/>
    </source>
</evidence>
<evidence type="ECO:0000256" key="1">
    <source>
        <dbReference type="PIRSR" id="PIRSR001220-1"/>
    </source>
</evidence>
<gene>
    <name evidence="4" type="primary">ansB</name>
    <name evidence="4" type="ORF">GHNINEIG_01315</name>
</gene>
<dbReference type="PANTHER" id="PTHR11707">
    <property type="entry name" value="L-ASPARAGINASE"/>
    <property type="match status" value="1"/>
</dbReference>
<dbReference type="AlphaFoldDB" id="A0A4P7NZP5"/>
<dbReference type="RefSeq" id="WP_135795897.1">
    <property type="nucleotide sequence ID" value="NZ_CP032096.1"/>
</dbReference>
<feature type="domain" description="L-asparaginase N-terminal" evidence="3">
    <location>
        <begin position="8"/>
        <end position="162"/>
    </location>
</feature>
<keyword evidence="5" id="KW-1185">Reference proteome</keyword>
<dbReference type="PIRSF" id="PIRSF500176">
    <property type="entry name" value="L_ASNase"/>
    <property type="match status" value="1"/>
</dbReference>
<dbReference type="OrthoDB" id="9788068at2"/>
<dbReference type="InterPro" id="IPR036152">
    <property type="entry name" value="Asp/glu_Ase-like_sf"/>
</dbReference>
<dbReference type="GO" id="GO:0004067">
    <property type="term" value="F:asparaginase activity"/>
    <property type="evidence" value="ECO:0007669"/>
    <property type="project" value="UniProtKB-UniRule"/>
</dbReference>
<dbReference type="InterPro" id="IPR037152">
    <property type="entry name" value="L-asparaginase_N_sf"/>
</dbReference>
<dbReference type="EC" id="3.5.1.1" evidence="4"/>
<organism evidence="4 5">
    <name type="scientific">Hydrogenovibrio crunogenus</name>
    <dbReference type="NCBI Taxonomy" id="39765"/>
    <lineage>
        <taxon>Bacteria</taxon>
        <taxon>Pseudomonadati</taxon>
        <taxon>Pseudomonadota</taxon>
        <taxon>Gammaproteobacteria</taxon>
        <taxon>Thiotrichales</taxon>
        <taxon>Piscirickettsiaceae</taxon>
        <taxon>Hydrogenovibrio</taxon>
    </lineage>
</organism>
<dbReference type="Pfam" id="PF00710">
    <property type="entry name" value="Asparaginase"/>
    <property type="match status" value="1"/>
</dbReference>
<feature type="active site" description="O-isoaspartyl threonine intermediate" evidence="1">
    <location>
        <position position="16"/>
    </location>
</feature>
<reference evidence="4 5" key="1">
    <citation type="submission" date="2018-08" db="EMBL/GenBank/DDBJ databases">
        <title>Horizontal acquisition of hydrogen conversion ability and other habitat adaptations in Hydrogenovibrio crunogenus strains.</title>
        <authorList>
            <person name="Gonnella G."/>
            <person name="Adam N."/>
            <person name="Perner M."/>
        </authorList>
    </citation>
    <scope>NUCLEOTIDE SEQUENCE [LARGE SCALE GENOMIC DNA]</scope>
    <source>
        <strain evidence="4 5">SP-41</strain>
    </source>
</reference>
<protein>
    <submittedName>
        <fullName evidence="4">Putative L-asparaginase periplasmic</fullName>
        <ecNumber evidence="4">3.5.1.1</ecNumber>
    </submittedName>
</protein>
<dbReference type="PROSITE" id="PS51732">
    <property type="entry name" value="ASN_GLN_ASE_3"/>
    <property type="match status" value="1"/>
</dbReference>
<evidence type="ECO:0000313" key="5">
    <source>
        <dbReference type="Proteomes" id="UP000296201"/>
    </source>
</evidence>
<dbReference type="Proteomes" id="UP000296201">
    <property type="component" value="Chromosome"/>
</dbReference>
<keyword evidence="4" id="KW-0378">Hydrolase</keyword>
<dbReference type="InterPro" id="IPR006034">
    <property type="entry name" value="Asparaginase/glutaminase-like"/>
</dbReference>
<dbReference type="Gene3D" id="3.40.50.1170">
    <property type="entry name" value="L-asparaginase, N-terminal domain"/>
    <property type="match status" value="1"/>
</dbReference>
<feature type="binding site" evidence="2">
    <location>
        <begin position="87"/>
        <end position="88"/>
    </location>
    <ligand>
        <name>substrate</name>
    </ligand>
</feature>
<dbReference type="PANTHER" id="PTHR11707:SF28">
    <property type="entry name" value="60 KDA LYSOPHOSPHOLIPASE"/>
    <property type="match status" value="1"/>
</dbReference>
<proteinExistence type="predicted"/>
<dbReference type="EMBL" id="CP032096">
    <property type="protein sequence ID" value="QBZ83263.1"/>
    <property type="molecule type" value="Genomic_DNA"/>
</dbReference>
<evidence type="ECO:0000259" key="3">
    <source>
        <dbReference type="Pfam" id="PF00710"/>
    </source>
</evidence>
<evidence type="ECO:0000256" key="2">
    <source>
        <dbReference type="PIRSR" id="PIRSR001220-2"/>
    </source>
</evidence>
<name>A0A4P7NZP5_9GAMM</name>
<sequence length="169" mass="18463">MKASPQPITLLVTGGTLDKDYQATSGELIFSETHLPKLLEEANSTLPIKLNVLMLKDSLEMLDSDRQKILDACLESATDRVVITHGTDTMTDTALFLKNSRQLTDKTVVLTGAMRPFQLNQSDASFNLGTALMAAQLASSGIYIAMNGELFEASQVSKNRQQGIFELHT</sequence>
<dbReference type="InterPro" id="IPR027474">
    <property type="entry name" value="L-asparaginase_N"/>
</dbReference>
<dbReference type="PRINTS" id="PR00139">
    <property type="entry name" value="ASNGLNASE"/>
</dbReference>